<keyword evidence="2" id="KW-0472">Membrane</keyword>
<keyword evidence="2" id="KW-1133">Transmembrane helix</keyword>
<reference evidence="3" key="1">
    <citation type="submission" date="2022-06" db="EMBL/GenBank/DDBJ databases">
        <authorList>
            <consortium name="SYNGENTA / RWTH Aachen University"/>
        </authorList>
    </citation>
    <scope>NUCLEOTIDE SEQUENCE</scope>
</reference>
<name>A0AAV0BHC9_PHAPC</name>
<evidence type="ECO:0000313" key="4">
    <source>
        <dbReference type="Proteomes" id="UP001153365"/>
    </source>
</evidence>
<proteinExistence type="predicted"/>
<evidence type="ECO:0000313" key="3">
    <source>
        <dbReference type="EMBL" id="CAH7684949.1"/>
    </source>
</evidence>
<comment type="caution">
    <text evidence="3">The sequence shown here is derived from an EMBL/GenBank/DDBJ whole genome shotgun (WGS) entry which is preliminary data.</text>
</comment>
<gene>
    <name evidence="3" type="ORF">PPACK8108_LOCUS19400</name>
</gene>
<keyword evidence="2" id="KW-0812">Transmembrane</keyword>
<dbReference type="EMBL" id="CALTRL010005696">
    <property type="protein sequence ID" value="CAH7684949.1"/>
    <property type="molecule type" value="Genomic_DNA"/>
</dbReference>
<accession>A0AAV0BHC9</accession>
<evidence type="ECO:0000256" key="2">
    <source>
        <dbReference type="SAM" id="Phobius"/>
    </source>
</evidence>
<organism evidence="3 4">
    <name type="scientific">Phakopsora pachyrhizi</name>
    <name type="common">Asian soybean rust disease fungus</name>
    <dbReference type="NCBI Taxonomy" id="170000"/>
    <lineage>
        <taxon>Eukaryota</taxon>
        <taxon>Fungi</taxon>
        <taxon>Dikarya</taxon>
        <taxon>Basidiomycota</taxon>
        <taxon>Pucciniomycotina</taxon>
        <taxon>Pucciniomycetes</taxon>
        <taxon>Pucciniales</taxon>
        <taxon>Phakopsoraceae</taxon>
        <taxon>Phakopsora</taxon>
    </lineage>
</organism>
<dbReference type="Proteomes" id="UP001153365">
    <property type="component" value="Unassembled WGS sequence"/>
</dbReference>
<sequence>MKGSNSSADESTDYQLLPPHEPDAISSYYDLTLEFIEDSEVKGRNNKKKITRLSNFFLGNKLRIIICWSSVLLLVIFVIIIWNSHHNLSTSIQNLNQGADVDKLEVFAVEPNDCKKTLLFKFLYGSGFFSEVLIFTRFASKARSLGYTVLFDDHEWNYGRVKDYFDYENPKCASSPALLDITRDNFCTKVQVGKLLPICSLSNSDHVVVDRNCYPEFDSFLRSEIDPEYEKLESTWAFLNQRKELLTLPFDQNLNHKIKHYFDGQSRELKLLWRPNHHVLNMTATLDKDLRPKLKTKSSFISRLLPSLKESKILSVHYRLGDKVIEIKPNEMSSEPFGIPNSFNKSGRYIRKAISMASRNGWNLSPESLNLVTISDDIPYAIHQMKEYQNSFADQLSLNIVAPTPNIYEILGGAESRNTNLFHGHSQKSYDRVPMENRIKLGRFFLSEIEWVRRYSDGVICSAISNVCSGLMLLLGSDRVIDDPVNNRISTIASVDMRWVPTALARSPKMLSPIEAIKLAQELSMDPQNFIDLSYDFRREN</sequence>
<feature type="transmembrane region" description="Helical" evidence="2">
    <location>
        <begin position="62"/>
        <end position="82"/>
    </location>
</feature>
<evidence type="ECO:0000256" key="1">
    <source>
        <dbReference type="SAM" id="MobiDB-lite"/>
    </source>
</evidence>
<feature type="region of interest" description="Disordered" evidence="1">
    <location>
        <begin position="1"/>
        <end position="20"/>
    </location>
</feature>
<dbReference type="AlphaFoldDB" id="A0AAV0BHC9"/>
<keyword evidence="4" id="KW-1185">Reference proteome</keyword>
<protein>
    <submittedName>
        <fullName evidence="3">Expressed protein</fullName>
    </submittedName>
</protein>